<keyword evidence="5" id="KW-1133">Transmembrane helix</keyword>
<feature type="transmembrane region" description="Helical" evidence="5">
    <location>
        <begin position="561"/>
        <end position="579"/>
    </location>
</feature>
<feature type="transmembrane region" description="Helical" evidence="5">
    <location>
        <begin position="600"/>
        <end position="619"/>
    </location>
</feature>
<dbReference type="PANTHER" id="PTHR24198:SF165">
    <property type="entry name" value="ANKYRIN REPEAT-CONTAINING PROTEIN-RELATED"/>
    <property type="match status" value="1"/>
</dbReference>
<feature type="transmembrane region" description="Helical" evidence="5">
    <location>
        <begin position="453"/>
        <end position="477"/>
    </location>
</feature>
<keyword evidence="2" id="KW-0040">ANK repeat</keyword>
<keyword evidence="3" id="KW-0175">Coiled coil</keyword>
<feature type="compositionally biased region" description="Basic and acidic residues" evidence="4">
    <location>
        <begin position="13"/>
        <end position="55"/>
    </location>
</feature>
<dbReference type="InterPro" id="IPR036770">
    <property type="entry name" value="Ankyrin_rpt-contain_sf"/>
</dbReference>
<dbReference type="Gene3D" id="1.25.40.20">
    <property type="entry name" value="Ankyrin repeat-containing domain"/>
    <property type="match status" value="1"/>
</dbReference>
<evidence type="ECO:0000256" key="1">
    <source>
        <dbReference type="ARBA" id="ARBA00022737"/>
    </source>
</evidence>
<evidence type="ECO:0000313" key="7">
    <source>
        <dbReference type="Proteomes" id="UP001165289"/>
    </source>
</evidence>
<accession>A0AAV7K1X8</accession>
<feature type="transmembrane region" description="Helical" evidence="5">
    <location>
        <begin position="412"/>
        <end position="433"/>
    </location>
</feature>
<evidence type="ECO:0000256" key="3">
    <source>
        <dbReference type="SAM" id="Coils"/>
    </source>
</evidence>
<comment type="caution">
    <text evidence="6">The sequence shown here is derived from an EMBL/GenBank/DDBJ whole genome shotgun (WGS) entry which is preliminary data.</text>
</comment>
<dbReference type="Proteomes" id="UP001165289">
    <property type="component" value="Unassembled WGS sequence"/>
</dbReference>
<feature type="region of interest" description="Disordered" evidence="4">
    <location>
        <begin position="1"/>
        <end position="55"/>
    </location>
</feature>
<gene>
    <name evidence="6" type="ORF">LOD99_2491</name>
</gene>
<dbReference type="Pfam" id="PF12796">
    <property type="entry name" value="Ank_2"/>
    <property type="match status" value="1"/>
</dbReference>
<feature type="transmembrane region" description="Helical" evidence="5">
    <location>
        <begin position="639"/>
        <end position="657"/>
    </location>
</feature>
<keyword evidence="5" id="KW-0472">Membrane</keyword>
<dbReference type="InterPro" id="IPR002110">
    <property type="entry name" value="Ankyrin_rpt"/>
</dbReference>
<feature type="transmembrane region" description="Helical" evidence="5">
    <location>
        <begin position="537"/>
        <end position="555"/>
    </location>
</feature>
<keyword evidence="1" id="KW-0677">Repeat</keyword>
<keyword evidence="7" id="KW-1185">Reference proteome</keyword>
<proteinExistence type="predicted"/>
<dbReference type="SUPFAM" id="SSF48403">
    <property type="entry name" value="Ankyrin repeat"/>
    <property type="match status" value="1"/>
</dbReference>
<feature type="transmembrane region" description="Helical" evidence="5">
    <location>
        <begin position="664"/>
        <end position="685"/>
    </location>
</feature>
<dbReference type="AlphaFoldDB" id="A0AAV7K1X8"/>
<sequence>MTSTSKEYVQLAAKEDDDKKGEPDKDQIQETVFDGDRKTPSPIGIEEKEEKPQESELVRAARLGKIAAISDAVNGEDDLEPECLIEATKAGHMQVVVLIINSKKLSPDVKDTAGNNLLHFAAISDNLKLIDYLVEECEDQLDVNQKNDLEQTPLIAAVKNEKINSTKFLLSRISEIDAVDQDGHNAFSYACISGNELLCNLLLKSGSDPTIRYKLESYDKLLSELTGDVVEKSDEEEQVSSGGSGYSALFLSAWNGNYEAMLVLLKQLDQSDIESQIFEPMSSYNLNAIEVLMLAGKDNMLAHLLYTIPNELLQEQLSTRYFKGTTLAHCLYNLKCYHTLKIVFDKQVDQKQGSKKVQLRPGILESQEIPGYHWTMTSPTLLNRISTDKASELVNHPLIKAYADGKFPVYSFYPWFCLIYYLIFLFFLTFTIIHRAYAPNATAFESSANLFRLVCQIFLIIMVIGYILVSVMEQLISTYTAYSELERKETWLRMNKGLRFCCPGVCFKFGKAIRAFFRKLKNISKSISVYYCDIRNVIDVLGSVSLILLIPFWALNTQAQYLLASIVLLINYLRFFKATMYFSCHGRYTGGILKLFTGQYLKLIFILFIIILGFYVAIFPSLQYQQSSETMYDFLEGNAQGSIFTVLDQTLLAVPIVGPTSAKFVVLLILASLAFFAWLLLAGVLNAQFVHAYSEAFGLPHQYKLDVIVHIERRSIVSILSFMRRRMMKDLEVISIPFYYWDKYMAEDDQCLEGRDKHDSISAQIEDALNAGIYALDKRFDALRDMLEILTEGQNDTNRRIDDVHKEVIIVNQKVSQVGGLDLKDEMDRVVFEVNKVTNAHVKIEVNVQELMRKVDTLEADLALKLNEVQSEQRKHKLEINEELRKLGHGEDKDKETIAAARKIDTLSAQSQANHNETDRQLKEINNCVKRVEGDERQNLRATEQIVSVENDINKRITKLEKAVNLFGDRMNKD</sequence>
<evidence type="ECO:0000256" key="2">
    <source>
        <dbReference type="ARBA" id="ARBA00023043"/>
    </source>
</evidence>
<feature type="coiled-coil region" evidence="3">
    <location>
        <begin position="841"/>
        <end position="886"/>
    </location>
</feature>
<protein>
    <submittedName>
        <fullName evidence="6">Ankyrin repeat domain-containing protein 50-like</fullName>
    </submittedName>
</protein>
<dbReference type="EMBL" id="JAKMXF010000210">
    <property type="protein sequence ID" value="KAI6655203.1"/>
    <property type="molecule type" value="Genomic_DNA"/>
</dbReference>
<dbReference type="SMART" id="SM00248">
    <property type="entry name" value="ANK"/>
    <property type="match status" value="5"/>
</dbReference>
<evidence type="ECO:0000256" key="4">
    <source>
        <dbReference type="SAM" id="MobiDB-lite"/>
    </source>
</evidence>
<dbReference type="PANTHER" id="PTHR24198">
    <property type="entry name" value="ANKYRIN REPEAT AND PROTEIN KINASE DOMAIN-CONTAINING PROTEIN"/>
    <property type="match status" value="1"/>
</dbReference>
<evidence type="ECO:0000313" key="6">
    <source>
        <dbReference type="EMBL" id="KAI6655203.1"/>
    </source>
</evidence>
<name>A0AAV7K1X8_9METZ</name>
<organism evidence="6 7">
    <name type="scientific">Oopsacas minuta</name>
    <dbReference type="NCBI Taxonomy" id="111878"/>
    <lineage>
        <taxon>Eukaryota</taxon>
        <taxon>Metazoa</taxon>
        <taxon>Porifera</taxon>
        <taxon>Hexactinellida</taxon>
        <taxon>Hexasterophora</taxon>
        <taxon>Lyssacinosida</taxon>
        <taxon>Leucopsacidae</taxon>
        <taxon>Oopsacas</taxon>
    </lineage>
</organism>
<keyword evidence="5" id="KW-0812">Transmembrane</keyword>
<evidence type="ECO:0000256" key="5">
    <source>
        <dbReference type="SAM" id="Phobius"/>
    </source>
</evidence>
<reference evidence="6 7" key="1">
    <citation type="journal article" date="2023" name="BMC Biol.">
        <title>The compact genome of the sponge Oopsacas minuta (Hexactinellida) is lacking key metazoan core genes.</title>
        <authorList>
            <person name="Santini S."/>
            <person name="Schenkelaars Q."/>
            <person name="Jourda C."/>
            <person name="Duchesne M."/>
            <person name="Belahbib H."/>
            <person name="Rocher C."/>
            <person name="Selva M."/>
            <person name="Riesgo A."/>
            <person name="Vervoort M."/>
            <person name="Leys S.P."/>
            <person name="Kodjabachian L."/>
            <person name="Le Bivic A."/>
            <person name="Borchiellini C."/>
            <person name="Claverie J.M."/>
            <person name="Renard E."/>
        </authorList>
    </citation>
    <scope>NUCLEOTIDE SEQUENCE [LARGE SCALE GENOMIC DNA]</scope>
    <source>
        <strain evidence="6">SPO-2</strain>
    </source>
</reference>